<reference evidence="2 3" key="1">
    <citation type="submission" date="2018-10" db="EMBL/GenBank/DDBJ databases">
        <title>A high-quality apple genome assembly.</title>
        <authorList>
            <person name="Hu J."/>
        </authorList>
    </citation>
    <scope>NUCLEOTIDE SEQUENCE [LARGE SCALE GENOMIC DNA]</scope>
    <source>
        <strain evidence="3">cv. HFTH1</strain>
        <tissue evidence="2">Young leaf</tissue>
    </source>
</reference>
<feature type="region of interest" description="Disordered" evidence="1">
    <location>
        <begin position="168"/>
        <end position="190"/>
    </location>
</feature>
<gene>
    <name evidence="2" type="ORF">DVH24_015674</name>
</gene>
<evidence type="ECO:0000313" key="2">
    <source>
        <dbReference type="EMBL" id="RXH71052.1"/>
    </source>
</evidence>
<name>A0A498HMB3_MALDO</name>
<feature type="compositionally biased region" description="Basic and acidic residues" evidence="1">
    <location>
        <begin position="171"/>
        <end position="188"/>
    </location>
</feature>
<keyword evidence="3" id="KW-1185">Reference proteome</keyword>
<sequence length="222" mass="25317">MFLIATKEEELYRERVDNLSQPSHMLGVMCQKFNDTQLAGFRASRFGHLESVDRLTISGQLVHKFIFLRIGVVGESIKGKDKNGKGKVNTVPKKGSKNVSMTCVELEKAFKECENEDDASKMRLIYFTKGVLIRAESNVVVDLDYFELVDDMDMRGRGRGRVDSDVEIDEEKEKAREVRGDKDPDKAAKGLPLRYCKMTDPSTIPRILQWSTTKKQLIHEQL</sequence>
<evidence type="ECO:0000313" key="3">
    <source>
        <dbReference type="Proteomes" id="UP000290289"/>
    </source>
</evidence>
<evidence type="ECO:0008006" key="4">
    <source>
        <dbReference type="Google" id="ProtNLM"/>
    </source>
</evidence>
<protein>
    <recommendedName>
        <fullName evidence="4">DUF1985 domain-containing protein</fullName>
    </recommendedName>
</protein>
<comment type="caution">
    <text evidence="2">The sequence shown here is derived from an EMBL/GenBank/DDBJ whole genome shotgun (WGS) entry which is preliminary data.</text>
</comment>
<evidence type="ECO:0000256" key="1">
    <source>
        <dbReference type="SAM" id="MobiDB-lite"/>
    </source>
</evidence>
<dbReference type="Proteomes" id="UP000290289">
    <property type="component" value="Chromosome 16"/>
</dbReference>
<accession>A0A498HMB3</accession>
<organism evidence="2 3">
    <name type="scientific">Malus domestica</name>
    <name type="common">Apple</name>
    <name type="synonym">Pyrus malus</name>
    <dbReference type="NCBI Taxonomy" id="3750"/>
    <lineage>
        <taxon>Eukaryota</taxon>
        <taxon>Viridiplantae</taxon>
        <taxon>Streptophyta</taxon>
        <taxon>Embryophyta</taxon>
        <taxon>Tracheophyta</taxon>
        <taxon>Spermatophyta</taxon>
        <taxon>Magnoliopsida</taxon>
        <taxon>eudicotyledons</taxon>
        <taxon>Gunneridae</taxon>
        <taxon>Pentapetalae</taxon>
        <taxon>rosids</taxon>
        <taxon>fabids</taxon>
        <taxon>Rosales</taxon>
        <taxon>Rosaceae</taxon>
        <taxon>Amygdaloideae</taxon>
        <taxon>Maleae</taxon>
        <taxon>Malus</taxon>
    </lineage>
</organism>
<dbReference type="EMBL" id="RDQH01000342">
    <property type="protein sequence ID" value="RXH71052.1"/>
    <property type="molecule type" value="Genomic_DNA"/>
</dbReference>
<proteinExistence type="predicted"/>
<dbReference type="AlphaFoldDB" id="A0A498HMB3"/>